<feature type="region of interest" description="Disordered" evidence="1">
    <location>
        <begin position="363"/>
        <end position="382"/>
    </location>
</feature>
<comment type="caution">
    <text evidence="2">The sequence shown here is derived from an EMBL/GenBank/DDBJ whole genome shotgun (WGS) entry which is preliminary data.</text>
</comment>
<keyword evidence="2" id="KW-0812">Transmembrane</keyword>
<organism evidence="2 3">
    <name type="scientific">Cystoisospora suis</name>
    <dbReference type="NCBI Taxonomy" id="483139"/>
    <lineage>
        <taxon>Eukaryota</taxon>
        <taxon>Sar</taxon>
        <taxon>Alveolata</taxon>
        <taxon>Apicomplexa</taxon>
        <taxon>Conoidasida</taxon>
        <taxon>Coccidia</taxon>
        <taxon>Eucoccidiorida</taxon>
        <taxon>Eimeriorina</taxon>
        <taxon>Sarcocystidae</taxon>
        <taxon>Cystoisospora</taxon>
    </lineage>
</organism>
<keyword evidence="2" id="KW-0472">Membrane</keyword>
<dbReference type="Proteomes" id="UP000221165">
    <property type="component" value="Unassembled WGS sequence"/>
</dbReference>
<sequence length="516" mass="56856">MEWDVEKTCTSATRGTKVEYAPVEVAAAANSGSAPSLAVAHADLEPHPDPSTSRKEQIYTWRSHDSVTETDERGVTEPVSIVMLGSDALRAQKPYGWFVIGLQASSDTWSLITLSVTIKGAAFHARGWAEVSQGLGVVLRYIPFSRYCQHTFFTFRTGPSDDESLVLFFQVQQGDMPKELCVVPCAPADTLFNTCPDMPIDNDSPCPTKMVTQPSPESRVVRALLPSQLLHRNYIYGVRVKLASWQEVTLIIALWRPTAVDTIVQRVQMVNGVPFRGALFRGSTKDTKIQLVLTIDKNALPHPPPTTTSSSSSSEGKRQFYRFSLSIVASAPGISGYLLIPIKAQADVKSLAKTAEDSGSIIAGPGSTSSARGHHPFSYRTVPLRPRGEPISRFFSLTEDLLADNVLNGEEGIGDWKLVLKSRLGEYVFLDVTMSFGLTDEGGNSIEREEEQDAGERFLRGGTVIHLMEGAVYTGLLHPEIKGTSDEETKKQKEEKEKRTMNRVYLYFSVDFTARD</sequence>
<keyword evidence="3" id="KW-1185">Reference proteome</keyword>
<reference evidence="2 3" key="1">
    <citation type="journal article" date="2017" name="Int. J. Parasitol.">
        <title>The genome of the protozoan parasite Cystoisospora suis and a reverse vaccinology approach to identify vaccine candidates.</title>
        <authorList>
            <person name="Palmieri N."/>
            <person name="Shrestha A."/>
            <person name="Ruttkowski B."/>
            <person name="Beck T."/>
            <person name="Vogl C."/>
            <person name="Tomley F."/>
            <person name="Blake D.P."/>
            <person name="Joachim A."/>
        </authorList>
    </citation>
    <scope>NUCLEOTIDE SEQUENCE [LARGE SCALE GENOMIC DNA]</scope>
    <source>
        <strain evidence="2 3">Wien I</strain>
    </source>
</reference>
<dbReference type="AlphaFoldDB" id="A0A2C6KWX4"/>
<evidence type="ECO:0000313" key="3">
    <source>
        <dbReference type="Proteomes" id="UP000221165"/>
    </source>
</evidence>
<name>A0A2C6KWX4_9APIC</name>
<protein>
    <submittedName>
        <fullName evidence="2">Transmembrane protein</fullName>
    </submittedName>
</protein>
<dbReference type="RefSeq" id="XP_067923289.1">
    <property type="nucleotide sequence ID" value="XM_068064732.1"/>
</dbReference>
<evidence type="ECO:0000256" key="1">
    <source>
        <dbReference type="SAM" id="MobiDB-lite"/>
    </source>
</evidence>
<dbReference type="GeneID" id="94427943"/>
<gene>
    <name evidence="2" type="ORF">CSUI_004544</name>
</gene>
<dbReference type="EMBL" id="MIGC01002140">
    <property type="protein sequence ID" value="PHJ21607.1"/>
    <property type="molecule type" value="Genomic_DNA"/>
</dbReference>
<feature type="non-terminal residue" evidence="2">
    <location>
        <position position="516"/>
    </location>
</feature>
<dbReference type="VEuPathDB" id="ToxoDB:CSUI_004544"/>
<evidence type="ECO:0000313" key="2">
    <source>
        <dbReference type="EMBL" id="PHJ21607.1"/>
    </source>
</evidence>
<proteinExistence type="predicted"/>
<accession>A0A2C6KWX4</accession>